<evidence type="ECO:0000256" key="1">
    <source>
        <dbReference type="SAM" id="MobiDB-lite"/>
    </source>
</evidence>
<accession>A0ABU3A5X2</accession>
<proteinExistence type="predicted"/>
<evidence type="ECO:0000313" key="2">
    <source>
        <dbReference type="EMBL" id="MDT0605572.1"/>
    </source>
</evidence>
<dbReference type="Proteomes" id="UP001255246">
    <property type="component" value="Unassembled WGS sequence"/>
</dbReference>
<organism evidence="2 3">
    <name type="scientific">Croceitalea rosinachiae</name>
    <dbReference type="NCBI Taxonomy" id="3075596"/>
    <lineage>
        <taxon>Bacteria</taxon>
        <taxon>Pseudomonadati</taxon>
        <taxon>Bacteroidota</taxon>
        <taxon>Flavobacteriia</taxon>
        <taxon>Flavobacteriales</taxon>
        <taxon>Flavobacteriaceae</taxon>
        <taxon>Croceitalea</taxon>
    </lineage>
</organism>
<evidence type="ECO:0008006" key="4">
    <source>
        <dbReference type="Google" id="ProtNLM"/>
    </source>
</evidence>
<evidence type="ECO:0000313" key="3">
    <source>
        <dbReference type="Proteomes" id="UP001255246"/>
    </source>
</evidence>
<keyword evidence="3" id="KW-1185">Reference proteome</keyword>
<sequence>MNVSVINPVFSIFIFILLFSSSCEDSENPEETTSEQSDMPDVSETPEDPEVSIFNLEEGNYRGLWNSSTSTATFTNLAISAKIEESSTGMFEGEFFISDNFLSCCNSGPNDGTIRFRVSENTLEDFEWDDIIPNCNGTFEGNGELVDDNSFSIDITGLDCDGNHTGTIILSEM</sequence>
<dbReference type="EMBL" id="JAVRHR010000001">
    <property type="protein sequence ID" value="MDT0605572.1"/>
    <property type="molecule type" value="Genomic_DNA"/>
</dbReference>
<reference evidence="2 3" key="1">
    <citation type="submission" date="2023-09" db="EMBL/GenBank/DDBJ databases">
        <authorList>
            <person name="Rey-Velasco X."/>
        </authorList>
    </citation>
    <scope>NUCLEOTIDE SEQUENCE [LARGE SCALE GENOMIC DNA]</scope>
    <source>
        <strain evidence="2 3">F388</strain>
    </source>
</reference>
<name>A0ABU3A5X2_9FLAO</name>
<comment type="caution">
    <text evidence="2">The sequence shown here is derived from an EMBL/GenBank/DDBJ whole genome shotgun (WGS) entry which is preliminary data.</text>
</comment>
<feature type="region of interest" description="Disordered" evidence="1">
    <location>
        <begin position="26"/>
        <end position="48"/>
    </location>
</feature>
<dbReference type="RefSeq" id="WP_311349143.1">
    <property type="nucleotide sequence ID" value="NZ_JAVRHR010000001.1"/>
</dbReference>
<gene>
    <name evidence="2" type="ORF">RM706_00935</name>
</gene>
<protein>
    <recommendedName>
        <fullName evidence="4">Lipocalin-like domain-containing protein</fullName>
    </recommendedName>
</protein>